<keyword evidence="4" id="KW-1133">Transmembrane helix</keyword>
<dbReference type="InterPro" id="IPR002509">
    <property type="entry name" value="NODB_dom"/>
</dbReference>
<evidence type="ECO:0000256" key="1">
    <source>
        <dbReference type="ARBA" id="ARBA00022723"/>
    </source>
</evidence>
<dbReference type="CDD" id="cd10944">
    <property type="entry name" value="CE4_SmPgdA_like"/>
    <property type="match status" value="1"/>
</dbReference>
<feature type="domain" description="NodB homology" evidence="5">
    <location>
        <begin position="103"/>
        <end position="304"/>
    </location>
</feature>
<feature type="compositionally biased region" description="Basic residues" evidence="3">
    <location>
        <begin position="46"/>
        <end position="57"/>
    </location>
</feature>
<keyword evidence="1" id="KW-0479">Metal-binding</keyword>
<organism evidence="6 7">
    <name type="scientific">Streptococcus urinalis 2285-97</name>
    <dbReference type="NCBI Taxonomy" id="764291"/>
    <lineage>
        <taxon>Bacteria</taxon>
        <taxon>Bacillati</taxon>
        <taxon>Bacillota</taxon>
        <taxon>Bacilli</taxon>
        <taxon>Lactobacillales</taxon>
        <taxon>Streptococcaceae</taxon>
        <taxon>Streptococcus</taxon>
    </lineage>
</organism>
<dbReference type="PROSITE" id="PS51677">
    <property type="entry name" value="NODB"/>
    <property type="match status" value="1"/>
</dbReference>
<evidence type="ECO:0000313" key="7">
    <source>
        <dbReference type="Proteomes" id="UP000005388"/>
    </source>
</evidence>
<evidence type="ECO:0000259" key="5">
    <source>
        <dbReference type="PROSITE" id="PS51677"/>
    </source>
</evidence>
<name>G5KDI7_9STRE</name>
<dbReference type="GO" id="GO:0016020">
    <property type="term" value="C:membrane"/>
    <property type="evidence" value="ECO:0007669"/>
    <property type="project" value="TreeGrafter"/>
</dbReference>
<dbReference type="SUPFAM" id="SSF88713">
    <property type="entry name" value="Glycoside hydrolase/deacetylase"/>
    <property type="match status" value="1"/>
</dbReference>
<gene>
    <name evidence="6" type="ORF">STRUR_0631</name>
</gene>
<dbReference type="InterPro" id="IPR011330">
    <property type="entry name" value="Glyco_hydro/deAcase_b/a-brl"/>
</dbReference>
<dbReference type="PANTHER" id="PTHR10587:SF133">
    <property type="entry name" value="CHITIN DEACETYLASE 1-RELATED"/>
    <property type="match status" value="1"/>
</dbReference>
<sequence>MTQSKKLAIINTILMILIILLLSFSVFVYLNQKLFFNKPKITNVTKKRKPKISKNQKIKSSQPRPEPNSLMVGQNHNNSAEQYAYDVATVKSYIDGTINKEDKIVFLTFDDGVDLNMTPKILDILKEYQVHATFFIIGNLVNDQTKPILQRQITEGHALGIHSFSHNLSLLYPSRVANAQQIKNEASQSLTAMKSALGEQFSTKVWRYPGGHMSWTNMQDSDNQLQALGLDWIDWNALVGDAEPRPLQPKTSDEMMNHLLTSSQNLPATNVRVILMHDISGKELTMETLPRIIQYYKDQGYQFGVLK</sequence>
<dbReference type="GO" id="GO:0005975">
    <property type="term" value="P:carbohydrate metabolic process"/>
    <property type="evidence" value="ECO:0007669"/>
    <property type="project" value="InterPro"/>
</dbReference>
<dbReference type="InterPro" id="IPR050248">
    <property type="entry name" value="Polysacc_deacetylase_ArnD"/>
</dbReference>
<protein>
    <submittedName>
        <fullName evidence="6">Polysaccharide deacetylase</fullName>
    </submittedName>
</protein>
<dbReference type="Pfam" id="PF01522">
    <property type="entry name" value="Polysacc_deac_1"/>
    <property type="match status" value="1"/>
</dbReference>
<accession>G5KDI7</accession>
<proteinExistence type="predicted"/>
<dbReference type="EMBL" id="AEUZ02000001">
    <property type="protein sequence ID" value="EHJ56323.1"/>
    <property type="molecule type" value="Genomic_DNA"/>
</dbReference>
<dbReference type="AlphaFoldDB" id="G5KDI7"/>
<dbReference type="GO" id="GO:0016810">
    <property type="term" value="F:hydrolase activity, acting on carbon-nitrogen (but not peptide) bonds"/>
    <property type="evidence" value="ECO:0007669"/>
    <property type="project" value="InterPro"/>
</dbReference>
<keyword evidence="4" id="KW-0472">Membrane</keyword>
<keyword evidence="4" id="KW-0812">Transmembrane</keyword>
<evidence type="ECO:0000313" key="6">
    <source>
        <dbReference type="EMBL" id="EHJ56323.1"/>
    </source>
</evidence>
<feature type="region of interest" description="Disordered" evidence="3">
    <location>
        <begin position="46"/>
        <end position="70"/>
    </location>
</feature>
<dbReference type="eggNOG" id="COG0726">
    <property type="taxonomic scope" value="Bacteria"/>
</dbReference>
<feature type="transmembrane region" description="Helical" evidence="4">
    <location>
        <begin position="7"/>
        <end position="30"/>
    </location>
</feature>
<comment type="caution">
    <text evidence="6">The sequence shown here is derived from an EMBL/GenBank/DDBJ whole genome shotgun (WGS) entry which is preliminary data.</text>
</comment>
<dbReference type="GO" id="GO:0046872">
    <property type="term" value="F:metal ion binding"/>
    <property type="evidence" value="ECO:0007669"/>
    <property type="project" value="UniProtKB-KW"/>
</dbReference>
<evidence type="ECO:0000256" key="3">
    <source>
        <dbReference type="SAM" id="MobiDB-lite"/>
    </source>
</evidence>
<dbReference type="Proteomes" id="UP000005388">
    <property type="component" value="Unassembled WGS sequence"/>
</dbReference>
<dbReference type="Gene3D" id="3.20.20.370">
    <property type="entry name" value="Glycoside hydrolase/deacetylase"/>
    <property type="match status" value="1"/>
</dbReference>
<evidence type="ECO:0000256" key="2">
    <source>
        <dbReference type="ARBA" id="ARBA00022801"/>
    </source>
</evidence>
<keyword evidence="7" id="KW-1185">Reference proteome</keyword>
<evidence type="ECO:0000256" key="4">
    <source>
        <dbReference type="SAM" id="Phobius"/>
    </source>
</evidence>
<dbReference type="PANTHER" id="PTHR10587">
    <property type="entry name" value="GLYCOSYL TRANSFERASE-RELATED"/>
    <property type="match status" value="1"/>
</dbReference>
<keyword evidence="2" id="KW-0378">Hydrolase</keyword>
<reference evidence="6 7" key="1">
    <citation type="journal article" date="2014" name="Int. J. Syst. Evol. Microbiol.">
        <title>Phylogenomics and the dynamic genome evolution of the genus Streptococcus.</title>
        <authorList>
            <consortium name="The Broad Institute Genome Sequencing Platform"/>
            <person name="Richards V.P."/>
            <person name="Palmer S.R."/>
            <person name="Pavinski Bitar P.D."/>
            <person name="Qin X."/>
            <person name="Weinstock G.M."/>
            <person name="Highlander S.K."/>
            <person name="Town C.D."/>
            <person name="Burne R.A."/>
            <person name="Stanhope M.J."/>
        </authorList>
    </citation>
    <scope>NUCLEOTIDE SEQUENCE [LARGE SCALE GENOMIC DNA]</scope>
    <source>
        <strain evidence="6 7">2285-97</strain>
    </source>
</reference>
<dbReference type="STRING" id="764291.STRUR_0631"/>
<dbReference type="RefSeq" id="WP_006739084.1">
    <property type="nucleotide sequence ID" value="NZ_AEUZ02000001.1"/>
</dbReference>